<organism evidence="3 4">
    <name type="scientific">Echria macrotheca</name>
    <dbReference type="NCBI Taxonomy" id="438768"/>
    <lineage>
        <taxon>Eukaryota</taxon>
        <taxon>Fungi</taxon>
        <taxon>Dikarya</taxon>
        <taxon>Ascomycota</taxon>
        <taxon>Pezizomycotina</taxon>
        <taxon>Sordariomycetes</taxon>
        <taxon>Sordariomycetidae</taxon>
        <taxon>Sordariales</taxon>
        <taxon>Schizotheciaceae</taxon>
        <taxon>Echria</taxon>
    </lineage>
</organism>
<keyword evidence="2" id="KW-0812">Transmembrane</keyword>
<evidence type="ECO:0000256" key="1">
    <source>
        <dbReference type="SAM" id="MobiDB-lite"/>
    </source>
</evidence>
<evidence type="ECO:0000256" key="2">
    <source>
        <dbReference type="SAM" id="Phobius"/>
    </source>
</evidence>
<name>A0AAJ0BDX2_9PEZI</name>
<evidence type="ECO:0000313" key="4">
    <source>
        <dbReference type="Proteomes" id="UP001239445"/>
    </source>
</evidence>
<keyword evidence="2" id="KW-1133">Transmembrane helix</keyword>
<feature type="compositionally biased region" description="Basic and acidic residues" evidence="1">
    <location>
        <begin position="159"/>
        <end position="169"/>
    </location>
</feature>
<keyword evidence="4" id="KW-1185">Reference proteome</keyword>
<reference evidence="3" key="1">
    <citation type="submission" date="2023-06" db="EMBL/GenBank/DDBJ databases">
        <title>Genome-scale phylogeny and comparative genomics of the fungal order Sordariales.</title>
        <authorList>
            <consortium name="Lawrence Berkeley National Laboratory"/>
            <person name="Hensen N."/>
            <person name="Bonometti L."/>
            <person name="Westerberg I."/>
            <person name="Brannstrom I.O."/>
            <person name="Guillou S."/>
            <person name="Cros-Aarteil S."/>
            <person name="Calhoun S."/>
            <person name="Haridas S."/>
            <person name="Kuo A."/>
            <person name="Mondo S."/>
            <person name="Pangilinan J."/>
            <person name="Riley R."/>
            <person name="Labutti K."/>
            <person name="Andreopoulos B."/>
            <person name="Lipzen A."/>
            <person name="Chen C."/>
            <person name="Yanf M."/>
            <person name="Daum C."/>
            <person name="Ng V."/>
            <person name="Clum A."/>
            <person name="Steindorff A."/>
            <person name="Ohm R."/>
            <person name="Martin F."/>
            <person name="Silar P."/>
            <person name="Natvig D."/>
            <person name="Lalanne C."/>
            <person name="Gautier V."/>
            <person name="Ament-Velasquez S.L."/>
            <person name="Kruys A."/>
            <person name="Hutchinson M.I."/>
            <person name="Powell A.J."/>
            <person name="Barry K."/>
            <person name="Miller A.N."/>
            <person name="Grigoriev I.V."/>
            <person name="Debuchy R."/>
            <person name="Gladieux P."/>
            <person name="Thoren M.H."/>
            <person name="Johannesson H."/>
        </authorList>
    </citation>
    <scope>NUCLEOTIDE SEQUENCE</scope>
    <source>
        <strain evidence="3">PSN4</strain>
    </source>
</reference>
<dbReference type="AlphaFoldDB" id="A0AAJ0BDX2"/>
<sequence length="169" mass="18558">MMTPPTAIQTVTRRQILTRIETTTFPTDINTCDLGQEETVCRNTVNETPDTFYKCSPDPPSGTGLSTASIVGIVISLAVLLVILWIVWRFFRCVCCCECDDCCDRASSSRLASPVELEEEEEGEPERPEPREEPERRESSDSSRLGGHGVGQEPFVGEGDGRVVDGDGD</sequence>
<feature type="transmembrane region" description="Helical" evidence="2">
    <location>
        <begin position="70"/>
        <end position="91"/>
    </location>
</feature>
<dbReference type="Proteomes" id="UP001239445">
    <property type="component" value="Unassembled WGS sequence"/>
</dbReference>
<keyword evidence="2" id="KW-0472">Membrane</keyword>
<accession>A0AAJ0BDX2</accession>
<feature type="region of interest" description="Disordered" evidence="1">
    <location>
        <begin position="113"/>
        <end position="169"/>
    </location>
</feature>
<proteinExistence type="predicted"/>
<comment type="caution">
    <text evidence="3">The sequence shown here is derived from an EMBL/GenBank/DDBJ whole genome shotgun (WGS) entry which is preliminary data.</text>
</comment>
<gene>
    <name evidence="3" type="ORF">QBC47DRAFT_360152</name>
</gene>
<feature type="compositionally biased region" description="Basic and acidic residues" evidence="1">
    <location>
        <begin position="125"/>
        <end position="141"/>
    </location>
</feature>
<dbReference type="EMBL" id="MU839832">
    <property type="protein sequence ID" value="KAK1756466.1"/>
    <property type="molecule type" value="Genomic_DNA"/>
</dbReference>
<evidence type="ECO:0000313" key="3">
    <source>
        <dbReference type="EMBL" id="KAK1756466.1"/>
    </source>
</evidence>
<protein>
    <submittedName>
        <fullName evidence="3">Uncharacterized protein</fullName>
    </submittedName>
</protein>